<accession>A0A4P2PZR8</accession>
<reference evidence="1 2" key="1">
    <citation type="submission" date="2015-09" db="EMBL/GenBank/DDBJ databases">
        <title>Sorangium comparison.</title>
        <authorList>
            <person name="Zaburannyi N."/>
            <person name="Bunk B."/>
            <person name="Overmann J."/>
            <person name="Mueller R."/>
        </authorList>
    </citation>
    <scope>NUCLEOTIDE SEQUENCE [LARGE SCALE GENOMIC DNA]</scope>
    <source>
        <strain evidence="1 2">So ceGT47</strain>
    </source>
</reference>
<sequence>MSSYRLQSGLVKALDALRKDLLREDGPHISTVRNYNFAILPYDPEDELTLRRAIHDLSETLRDAGWNTGTIPLNALLLARLRAQGDAFLEAMIQREKRLSTASDPGRGLRALKERVVTLLEGPEGLAQDVIREIDRIRERSDNPERTVIFLGRAGALYPFFRTSALLKHVAGHTRNVPVVLLYPGKVVGETGLSFMGVLPADRDYRPRIYR</sequence>
<proteinExistence type="predicted"/>
<organism evidence="1 2">
    <name type="scientific">Sorangium cellulosum</name>
    <name type="common">Polyangium cellulosum</name>
    <dbReference type="NCBI Taxonomy" id="56"/>
    <lineage>
        <taxon>Bacteria</taxon>
        <taxon>Pseudomonadati</taxon>
        <taxon>Myxococcota</taxon>
        <taxon>Polyangia</taxon>
        <taxon>Polyangiales</taxon>
        <taxon>Polyangiaceae</taxon>
        <taxon>Sorangium</taxon>
    </lineage>
</organism>
<dbReference type="Proteomes" id="UP000295781">
    <property type="component" value="Chromosome"/>
</dbReference>
<dbReference type="EMBL" id="CP012670">
    <property type="protein sequence ID" value="AUX22427.1"/>
    <property type="molecule type" value="Genomic_DNA"/>
</dbReference>
<dbReference type="InterPro" id="IPR014858">
    <property type="entry name" value="BrxB"/>
</dbReference>
<gene>
    <name evidence="1" type="ORF">SOCEGT47_029300</name>
</gene>
<protein>
    <recommendedName>
        <fullName evidence="3">DUF1788 domain-containing protein</fullName>
    </recommendedName>
</protein>
<dbReference type="AlphaFoldDB" id="A0A4P2PZR8"/>
<evidence type="ECO:0008006" key="3">
    <source>
        <dbReference type="Google" id="ProtNLM"/>
    </source>
</evidence>
<dbReference type="Pfam" id="PF08747">
    <property type="entry name" value="BrxB"/>
    <property type="match status" value="1"/>
</dbReference>
<name>A0A4P2PZR8_SORCE</name>
<evidence type="ECO:0000313" key="2">
    <source>
        <dbReference type="Proteomes" id="UP000295781"/>
    </source>
</evidence>
<dbReference type="OrthoDB" id="1093513at2"/>
<evidence type="ECO:0000313" key="1">
    <source>
        <dbReference type="EMBL" id="AUX22427.1"/>
    </source>
</evidence>
<dbReference type="RefSeq" id="WP_129347588.1">
    <property type="nucleotide sequence ID" value="NZ_CP012670.1"/>
</dbReference>